<dbReference type="InterPro" id="IPR002744">
    <property type="entry name" value="MIP18-like"/>
</dbReference>
<gene>
    <name evidence="2" type="ORF">EBT44_04340</name>
</gene>
<reference evidence="2" key="1">
    <citation type="submission" date="2018-10" db="EMBL/GenBank/DDBJ databases">
        <title>Iterative Subtractive Binning of Freshwater Chronoseries Metagenomes Recovers Nearly Complete Genomes from over Four Hundred Novel Species.</title>
        <authorList>
            <person name="Rodriguez-R L.M."/>
            <person name="Tsementzi D."/>
            <person name="Luo C."/>
            <person name="Konstantinidis K.T."/>
        </authorList>
    </citation>
    <scope>NUCLEOTIDE SEQUENCE</scope>
    <source>
        <strain evidence="2">WB5_2A_028</strain>
    </source>
</reference>
<evidence type="ECO:0000313" key="2">
    <source>
        <dbReference type="EMBL" id="NBR94049.1"/>
    </source>
</evidence>
<dbReference type="Gene3D" id="3.30.300.130">
    <property type="entry name" value="Fe-S cluster assembly (FSCA)"/>
    <property type="match status" value="1"/>
</dbReference>
<dbReference type="Pfam" id="PF01883">
    <property type="entry name" value="FeS_assembly_P"/>
    <property type="match status" value="1"/>
</dbReference>
<sequence length="59" mass="6433">MSVDEIRDALATVIDPELRKPLTELGMVKNISISGETAAIDIYLTIAGCPMKDRLTDDI</sequence>
<feature type="non-terminal residue" evidence="2">
    <location>
        <position position="59"/>
    </location>
</feature>
<protein>
    <submittedName>
        <fullName evidence="2">DUF59 domain-containing protein</fullName>
    </submittedName>
</protein>
<dbReference type="Proteomes" id="UP000740727">
    <property type="component" value="Unassembled WGS sequence"/>
</dbReference>
<feature type="domain" description="MIP18 family-like" evidence="1">
    <location>
        <begin position="4"/>
        <end position="59"/>
    </location>
</feature>
<dbReference type="SUPFAM" id="SSF117916">
    <property type="entry name" value="Fe-S cluster assembly (FSCA) domain-like"/>
    <property type="match status" value="1"/>
</dbReference>
<proteinExistence type="predicted"/>
<dbReference type="EMBL" id="RFXN01000049">
    <property type="protein sequence ID" value="NBR94049.1"/>
    <property type="molecule type" value="Genomic_DNA"/>
</dbReference>
<dbReference type="InterPro" id="IPR034904">
    <property type="entry name" value="FSCA_dom_sf"/>
</dbReference>
<evidence type="ECO:0000313" key="3">
    <source>
        <dbReference type="Proteomes" id="UP000740727"/>
    </source>
</evidence>
<organism evidence="2 3">
    <name type="scientific">Candidatus Fonsibacter lacus</name>
    <dbReference type="NCBI Taxonomy" id="2576439"/>
    <lineage>
        <taxon>Bacteria</taxon>
        <taxon>Pseudomonadati</taxon>
        <taxon>Pseudomonadota</taxon>
        <taxon>Alphaproteobacteria</taxon>
        <taxon>Candidatus Pelagibacterales</taxon>
        <taxon>Candidatus Pelagibacterales incertae sedis</taxon>
        <taxon>Candidatus Fonsibacter</taxon>
    </lineage>
</organism>
<evidence type="ECO:0000259" key="1">
    <source>
        <dbReference type="Pfam" id="PF01883"/>
    </source>
</evidence>
<dbReference type="AlphaFoldDB" id="A0A965GCM2"/>
<accession>A0A965GCM2</accession>
<name>A0A965GCM2_9PROT</name>
<comment type="caution">
    <text evidence="2">The sequence shown here is derived from an EMBL/GenBank/DDBJ whole genome shotgun (WGS) entry which is preliminary data.</text>
</comment>